<sequence length="336" mass="38849">MLHQFQLTDVHQYMDHLSEGIDSQLSLRGWEQQLKLPERLGQGSIMRMMIRPGMEVLVENLVLRENLKLRIDQDCQVLGFAYRLSGEGYCEWNSTPTTTSTSPGHTVFFTDRTKVYLETSAVTKSYGVKVRLDPKVLSDYFETPTEQNRLEGMIQHYRNTIRHHPLNPMTEKIVYEMLACSYTGAMKRLFIESKTLELILLFMSEQEEGNLLDRTIPIQSRNDLEKLHLARQVIVNHLEQPLSIQALSKTVGLSTTKLKKGFRELFGMTIFDLVREQRLQKAAWLLETNQMKVCEAAVSVGYSNPSNFASAFRKKYNCNPSEFIQQTRHKQNESFT</sequence>
<dbReference type="SUPFAM" id="SSF46689">
    <property type="entry name" value="Homeodomain-like"/>
    <property type="match status" value="2"/>
</dbReference>
<keyword evidence="6" id="KW-1185">Reference proteome</keyword>
<dbReference type="Pfam" id="PF12833">
    <property type="entry name" value="HTH_18"/>
    <property type="match status" value="1"/>
</dbReference>
<dbReference type="InterPro" id="IPR053142">
    <property type="entry name" value="PchR_regulatory_protein"/>
</dbReference>
<accession>A0ABQ1YYQ3</accession>
<dbReference type="InterPro" id="IPR018062">
    <property type="entry name" value="HTH_AraC-typ_CS"/>
</dbReference>
<keyword evidence="2" id="KW-0238">DNA-binding</keyword>
<keyword evidence="3" id="KW-0804">Transcription</keyword>
<evidence type="ECO:0000256" key="3">
    <source>
        <dbReference type="ARBA" id="ARBA00023163"/>
    </source>
</evidence>
<dbReference type="InterPro" id="IPR018060">
    <property type="entry name" value="HTH_AraC"/>
</dbReference>
<dbReference type="PANTHER" id="PTHR47893">
    <property type="entry name" value="REGULATORY PROTEIN PCHR"/>
    <property type="match status" value="1"/>
</dbReference>
<feature type="domain" description="HTH araC/xylS-type" evidence="4">
    <location>
        <begin position="228"/>
        <end position="326"/>
    </location>
</feature>
<protein>
    <submittedName>
        <fullName evidence="5">AraC family transcriptional regulator</fullName>
    </submittedName>
</protein>
<name>A0ABQ1YYQ3_9BACL</name>
<dbReference type="PANTHER" id="PTHR47893:SF1">
    <property type="entry name" value="REGULATORY PROTEIN PCHR"/>
    <property type="match status" value="1"/>
</dbReference>
<keyword evidence="1" id="KW-0805">Transcription regulation</keyword>
<dbReference type="Proteomes" id="UP000652153">
    <property type="component" value="Unassembled WGS sequence"/>
</dbReference>
<dbReference type="InterPro" id="IPR009057">
    <property type="entry name" value="Homeodomain-like_sf"/>
</dbReference>
<proteinExistence type="predicted"/>
<dbReference type="EMBL" id="BMFU01000001">
    <property type="protein sequence ID" value="GGH43657.1"/>
    <property type="molecule type" value="Genomic_DNA"/>
</dbReference>
<organism evidence="5 6">
    <name type="scientific">Paenibacillus silvae</name>
    <dbReference type="NCBI Taxonomy" id="1325358"/>
    <lineage>
        <taxon>Bacteria</taxon>
        <taxon>Bacillati</taxon>
        <taxon>Bacillota</taxon>
        <taxon>Bacilli</taxon>
        <taxon>Bacillales</taxon>
        <taxon>Paenibacillaceae</taxon>
        <taxon>Paenibacillus</taxon>
    </lineage>
</organism>
<evidence type="ECO:0000259" key="4">
    <source>
        <dbReference type="PROSITE" id="PS01124"/>
    </source>
</evidence>
<evidence type="ECO:0000256" key="1">
    <source>
        <dbReference type="ARBA" id="ARBA00023015"/>
    </source>
</evidence>
<comment type="caution">
    <text evidence="5">The sequence shown here is derived from an EMBL/GenBank/DDBJ whole genome shotgun (WGS) entry which is preliminary data.</text>
</comment>
<reference evidence="6" key="1">
    <citation type="journal article" date="2019" name="Int. J. Syst. Evol. Microbiol.">
        <title>The Global Catalogue of Microorganisms (GCM) 10K type strain sequencing project: providing services to taxonomists for standard genome sequencing and annotation.</title>
        <authorList>
            <consortium name="The Broad Institute Genomics Platform"/>
            <consortium name="The Broad Institute Genome Sequencing Center for Infectious Disease"/>
            <person name="Wu L."/>
            <person name="Ma J."/>
        </authorList>
    </citation>
    <scope>NUCLEOTIDE SEQUENCE [LARGE SCALE GENOMIC DNA]</scope>
    <source>
        <strain evidence="6">CGMCC 1.12770</strain>
    </source>
</reference>
<dbReference type="PROSITE" id="PS01124">
    <property type="entry name" value="HTH_ARAC_FAMILY_2"/>
    <property type="match status" value="1"/>
</dbReference>
<evidence type="ECO:0000313" key="5">
    <source>
        <dbReference type="EMBL" id="GGH43657.1"/>
    </source>
</evidence>
<gene>
    <name evidence="5" type="ORF">GCM10008014_04550</name>
</gene>
<dbReference type="Gene3D" id="1.10.10.60">
    <property type="entry name" value="Homeodomain-like"/>
    <property type="match status" value="2"/>
</dbReference>
<evidence type="ECO:0000313" key="6">
    <source>
        <dbReference type="Proteomes" id="UP000652153"/>
    </source>
</evidence>
<dbReference type="SMART" id="SM00342">
    <property type="entry name" value="HTH_ARAC"/>
    <property type="match status" value="1"/>
</dbReference>
<evidence type="ECO:0000256" key="2">
    <source>
        <dbReference type="ARBA" id="ARBA00023125"/>
    </source>
</evidence>
<dbReference type="PROSITE" id="PS00041">
    <property type="entry name" value="HTH_ARAC_FAMILY_1"/>
    <property type="match status" value="1"/>
</dbReference>
<dbReference type="RefSeq" id="WP_188591147.1">
    <property type="nucleotide sequence ID" value="NZ_BMFU01000001.1"/>
</dbReference>